<dbReference type="AlphaFoldDB" id="A0A392SGR2"/>
<proteinExistence type="predicted"/>
<keyword evidence="2" id="KW-1185">Reference proteome</keyword>
<evidence type="ECO:0000313" key="2">
    <source>
        <dbReference type="Proteomes" id="UP000265520"/>
    </source>
</evidence>
<accession>A0A392SGR2</accession>
<organism evidence="1 2">
    <name type="scientific">Trifolium medium</name>
    <dbReference type="NCBI Taxonomy" id="97028"/>
    <lineage>
        <taxon>Eukaryota</taxon>
        <taxon>Viridiplantae</taxon>
        <taxon>Streptophyta</taxon>
        <taxon>Embryophyta</taxon>
        <taxon>Tracheophyta</taxon>
        <taxon>Spermatophyta</taxon>
        <taxon>Magnoliopsida</taxon>
        <taxon>eudicotyledons</taxon>
        <taxon>Gunneridae</taxon>
        <taxon>Pentapetalae</taxon>
        <taxon>rosids</taxon>
        <taxon>fabids</taxon>
        <taxon>Fabales</taxon>
        <taxon>Fabaceae</taxon>
        <taxon>Papilionoideae</taxon>
        <taxon>50 kb inversion clade</taxon>
        <taxon>NPAAA clade</taxon>
        <taxon>Hologalegina</taxon>
        <taxon>IRL clade</taxon>
        <taxon>Trifolieae</taxon>
        <taxon>Trifolium</taxon>
    </lineage>
</organism>
<dbReference type="Proteomes" id="UP000265520">
    <property type="component" value="Unassembled WGS sequence"/>
</dbReference>
<comment type="caution">
    <text evidence="1">The sequence shown here is derived from an EMBL/GenBank/DDBJ whole genome shotgun (WGS) entry which is preliminary data.</text>
</comment>
<protein>
    <submittedName>
        <fullName evidence="1">Uncharacterized protein</fullName>
    </submittedName>
</protein>
<feature type="non-terminal residue" evidence="1">
    <location>
        <position position="1"/>
    </location>
</feature>
<evidence type="ECO:0000313" key="1">
    <source>
        <dbReference type="EMBL" id="MCI47597.1"/>
    </source>
</evidence>
<reference evidence="1 2" key="1">
    <citation type="journal article" date="2018" name="Front. Plant Sci.">
        <title>Red Clover (Trifolium pratense) and Zigzag Clover (T. medium) - A Picture of Genomic Similarities and Differences.</title>
        <authorList>
            <person name="Dluhosova J."/>
            <person name="Istvanek J."/>
            <person name="Nedelnik J."/>
            <person name="Repkova J."/>
        </authorList>
    </citation>
    <scope>NUCLEOTIDE SEQUENCE [LARGE SCALE GENOMIC DNA]</scope>
    <source>
        <strain evidence="2">cv. 10/8</strain>
        <tissue evidence="1">Leaf</tissue>
    </source>
</reference>
<dbReference type="EMBL" id="LXQA010374328">
    <property type="protein sequence ID" value="MCI47597.1"/>
    <property type="molecule type" value="Genomic_DNA"/>
</dbReference>
<sequence>LVLLGRLLKPFQSRTPLVSQVHDTSSSGYDSDICTSLFCTGERTVSCSRDGEEVMSSWWPSLFSCDEVAMDEGCF</sequence>
<name>A0A392SGR2_9FABA</name>